<proteinExistence type="inferred from homology"/>
<dbReference type="Gene3D" id="3.30.559.10">
    <property type="entry name" value="Chloramphenicol acetyltransferase-like domain"/>
    <property type="match status" value="1"/>
</dbReference>
<gene>
    <name evidence="2" type="ORF">PVAP13_8NG230403</name>
</gene>
<sequence>MAAGRACDPPLDDLVFLDITVRSSLINRVRAEYDLVCSSHGRPSPSSCTTFEAVGAVLWRCRTCAITSPSSWSSSSSPAVLSFAVSIRKNVGAGDGYYGNGIAATGQKVISTVGAVANGSVVDVIKAIKDAKDGIPDMLKRVPSSTNPSFSSSSSQLVDRYSMLAVSSWRNLGLDKPDFGSGSPARVMFHKKPLATSQPFCYCLPWKGNDGASVMSLYVKKEHTDAFLAELASLNT</sequence>
<reference evidence="2" key="1">
    <citation type="submission" date="2020-05" db="EMBL/GenBank/DDBJ databases">
        <title>WGS assembly of Panicum virgatum.</title>
        <authorList>
            <person name="Lovell J.T."/>
            <person name="Jenkins J."/>
            <person name="Shu S."/>
            <person name="Juenger T.E."/>
            <person name="Schmutz J."/>
        </authorList>
    </citation>
    <scope>NUCLEOTIDE SEQUENCE</scope>
    <source>
        <strain evidence="2">AP13</strain>
    </source>
</reference>
<dbReference type="OrthoDB" id="677746at2759"/>
<dbReference type="Proteomes" id="UP000823388">
    <property type="component" value="Chromosome 8N"/>
</dbReference>
<evidence type="ECO:0000313" key="3">
    <source>
        <dbReference type="Proteomes" id="UP000823388"/>
    </source>
</evidence>
<name>A0A8T0P6C3_PANVG</name>
<dbReference type="GO" id="GO:0016747">
    <property type="term" value="F:acyltransferase activity, transferring groups other than amino-acyl groups"/>
    <property type="evidence" value="ECO:0007669"/>
    <property type="project" value="UniProtKB-ARBA"/>
</dbReference>
<dbReference type="InterPro" id="IPR023213">
    <property type="entry name" value="CAT-like_dom_sf"/>
</dbReference>
<evidence type="ECO:0000313" key="2">
    <source>
        <dbReference type="EMBL" id="KAG2557707.1"/>
    </source>
</evidence>
<dbReference type="Pfam" id="PF02458">
    <property type="entry name" value="Transferase"/>
    <property type="match status" value="1"/>
</dbReference>
<dbReference type="PANTHER" id="PTHR31147:SF61">
    <property type="entry name" value="ACYL TRANSFERASE 15"/>
    <property type="match status" value="1"/>
</dbReference>
<dbReference type="AlphaFoldDB" id="A0A8T0P6C3"/>
<dbReference type="PANTHER" id="PTHR31147">
    <property type="entry name" value="ACYL TRANSFERASE 4"/>
    <property type="match status" value="1"/>
</dbReference>
<accession>A0A8T0P6C3</accession>
<organism evidence="2 3">
    <name type="scientific">Panicum virgatum</name>
    <name type="common">Blackwell switchgrass</name>
    <dbReference type="NCBI Taxonomy" id="38727"/>
    <lineage>
        <taxon>Eukaryota</taxon>
        <taxon>Viridiplantae</taxon>
        <taxon>Streptophyta</taxon>
        <taxon>Embryophyta</taxon>
        <taxon>Tracheophyta</taxon>
        <taxon>Spermatophyta</taxon>
        <taxon>Magnoliopsida</taxon>
        <taxon>Liliopsida</taxon>
        <taxon>Poales</taxon>
        <taxon>Poaceae</taxon>
        <taxon>PACMAD clade</taxon>
        <taxon>Panicoideae</taxon>
        <taxon>Panicodae</taxon>
        <taxon>Paniceae</taxon>
        <taxon>Panicinae</taxon>
        <taxon>Panicum</taxon>
        <taxon>Panicum sect. Hiantes</taxon>
    </lineage>
</organism>
<dbReference type="EMBL" id="CM029052">
    <property type="protein sequence ID" value="KAG2557707.1"/>
    <property type="molecule type" value="Genomic_DNA"/>
</dbReference>
<evidence type="ECO:0000256" key="1">
    <source>
        <dbReference type="ARBA" id="ARBA00009861"/>
    </source>
</evidence>
<dbReference type="InterPro" id="IPR050898">
    <property type="entry name" value="Plant_acyltransferase"/>
</dbReference>
<comment type="caution">
    <text evidence="2">The sequence shown here is derived from an EMBL/GenBank/DDBJ whole genome shotgun (WGS) entry which is preliminary data.</text>
</comment>
<protein>
    <submittedName>
        <fullName evidence="2">Uncharacterized protein</fullName>
    </submittedName>
</protein>
<keyword evidence="3" id="KW-1185">Reference proteome</keyword>
<comment type="similarity">
    <text evidence="1">Belongs to the plant acyltransferase family.</text>
</comment>